<proteinExistence type="predicted"/>
<feature type="coiled-coil region" evidence="1">
    <location>
        <begin position="35"/>
        <end position="98"/>
    </location>
</feature>
<gene>
    <name evidence="2" type="ORF">POCTA_138.1.T0110477</name>
</gene>
<keyword evidence="1" id="KW-0175">Coiled coil</keyword>
<protein>
    <submittedName>
        <fullName evidence="2">Uncharacterized protein</fullName>
    </submittedName>
</protein>
<dbReference type="OMA" id="HEDCFEI"/>
<name>A0A8S1SMN6_PAROT</name>
<dbReference type="OrthoDB" id="307433at2759"/>
<organism evidence="2 3">
    <name type="scientific">Paramecium octaurelia</name>
    <dbReference type="NCBI Taxonomy" id="43137"/>
    <lineage>
        <taxon>Eukaryota</taxon>
        <taxon>Sar</taxon>
        <taxon>Alveolata</taxon>
        <taxon>Ciliophora</taxon>
        <taxon>Intramacronucleata</taxon>
        <taxon>Oligohymenophorea</taxon>
        <taxon>Peniculida</taxon>
        <taxon>Parameciidae</taxon>
        <taxon>Paramecium</taxon>
    </lineage>
</organism>
<evidence type="ECO:0000256" key="1">
    <source>
        <dbReference type="SAM" id="Coils"/>
    </source>
</evidence>
<keyword evidence="3" id="KW-1185">Reference proteome</keyword>
<dbReference type="EMBL" id="CAJJDP010000010">
    <property type="protein sequence ID" value="CAD8140529.1"/>
    <property type="molecule type" value="Genomic_DNA"/>
</dbReference>
<evidence type="ECO:0000313" key="3">
    <source>
        <dbReference type="Proteomes" id="UP000683925"/>
    </source>
</evidence>
<comment type="caution">
    <text evidence="2">The sequence shown here is derived from an EMBL/GenBank/DDBJ whole genome shotgun (WGS) entry which is preliminary data.</text>
</comment>
<accession>A0A8S1SMN6</accession>
<reference evidence="2" key="1">
    <citation type="submission" date="2021-01" db="EMBL/GenBank/DDBJ databases">
        <authorList>
            <consortium name="Genoscope - CEA"/>
            <person name="William W."/>
        </authorList>
    </citation>
    <scope>NUCLEOTIDE SEQUENCE</scope>
</reference>
<evidence type="ECO:0000313" key="2">
    <source>
        <dbReference type="EMBL" id="CAD8140529.1"/>
    </source>
</evidence>
<sequence>MSLSIQQLQLMFEDKDKSEPHTPMFNGKAGSLDKFDFLISQIEELRLQNIEIQNQIQVHQNELNLKISIYLLHNKENNDVIQTQIKEIEKQIQNEIIQNKLLTFNYIKKHEDCFEIKKQIINHNKQQQIVSIPDLNNPNRPSDCSTAPSPGMKVQIKRAYKKVSSVIFSDF</sequence>
<dbReference type="AlphaFoldDB" id="A0A8S1SMN6"/>
<dbReference type="Proteomes" id="UP000683925">
    <property type="component" value="Unassembled WGS sequence"/>
</dbReference>